<organism evidence="3 4">
    <name type="scientific">Oncorhynchus mykiss</name>
    <name type="common">Rainbow trout</name>
    <name type="synonym">Salmo gairdneri</name>
    <dbReference type="NCBI Taxonomy" id="8022"/>
    <lineage>
        <taxon>Eukaryota</taxon>
        <taxon>Metazoa</taxon>
        <taxon>Chordata</taxon>
        <taxon>Craniata</taxon>
        <taxon>Vertebrata</taxon>
        <taxon>Euteleostomi</taxon>
        <taxon>Actinopterygii</taxon>
        <taxon>Neopterygii</taxon>
        <taxon>Teleostei</taxon>
        <taxon>Protacanthopterygii</taxon>
        <taxon>Salmoniformes</taxon>
        <taxon>Salmonidae</taxon>
        <taxon>Salmoninae</taxon>
        <taxon>Oncorhynchus</taxon>
    </lineage>
</organism>
<sequence length="455" mass="51687">MLVCNYNIDKVPVKLSAFHRQVFLSWSLIYKHNFSPHRYYIWNNWDILYKNTYLFLEYCQLVNAEGLLLSYKEFLSLYKVPVTPKDFAIVLDAIPSETDTAKIFRKEVVDWYGEKDSDCSNSASDLNNLDKIDAETEVFELATVDLALAQEEKPFLTLAVMGQRITFLCDTGACRTAICSEDAPQGIHPSGHKIIVRSASGHHCVERLSTPITLRHEMTEGEATVPVLISKLCPVNLLGRDVMKLLNITITPTDKGMKAQVVKNNMVICGEGDPHYWYSQDLLRGGLTDIPKALMELTDDVKSGPTKMSPDDLHCTLWYNRHPGPDLVYERALLRTTERTIGLKWLYYDSTHAAVEVELPTHIQVLYREKWSPHVALAKEPSGQWKDMGYWVSKGKKLTDWVTGEGGLQHRYRRKLNWRANCAPAVHISESVCVGGGGGRIPVDRRTGRRFKRNT</sequence>
<dbReference type="Proteomes" id="UP000193380">
    <property type="component" value="Unassembled WGS sequence"/>
</dbReference>
<dbReference type="GO" id="GO:0004190">
    <property type="term" value="F:aspartic-type endopeptidase activity"/>
    <property type="evidence" value="ECO:0007669"/>
    <property type="project" value="InterPro"/>
</dbReference>
<accession>A0A060WJK7</accession>
<protein>
    <recommendedName>
        <fullName evidence="2">Peptidase A2 domain-containing protein</fullName>
    </recommendedName>
</protein>
<dbReference type="PaxDb" id="8022-A0A060WJK7"/>
<reference evidence="3" key="2">
    <citation type="submission" date="2014-03" db="EMBL/GenBank/DDBJ databases">
        <authorList>
            <person name="Genoscope - CEA"/>
        </authorList>
    </citation>
    <scope>NUCLEOTIDE SEQUENCE</scope>
</reference>
<evidence type="ECO:0000256" key="1">
    <source>
        <dbReference type="ARBA" id="ARBA00022801"/>
    </source>
</evidence>
<evidence type="ECO:0000313" key="3">
    <source>
        <dbReference type="EMBL" id="CDQ67332.1"/>
    </source>
</evidence>
<dbReference type="InterPro" id="IPR018061">
    <property type="entry name" value="Retropepsins"/>
</dbReference>
<dbReference type="STRING" id="8022.A0A060WJK7"/>
<dbReference type="SUPFAM" id="SSF50630">
    <property type="entry name" value="Acid proteases"/>
    <property type="match status" value="1"/>
</dbReference>
<gene>
    <name evidence="3" type="ORF">GSONMT00061455001</name>
</gene>
<evidence type="ECO:0000259" key="2">
    <source>
        <dbReference type="PROSITE" id="PS50175"/>
    </source>
</evidence>
<dbReference type="InterPro" id="IPR001995">
    <property type="entry name" value="Peptidase_A2_cat"/>
</dbReference>
<name>A0A060WJK7_ONCMY</name>
<evidence type="ECO:0000313" key="4">
    <source>
        <dbReference type="Proteomes" id="UP000193380"/>
    </source>
</evidence>
<keyword evidence="1" id="KW-0378">Hydrolase</keyword>
<dbReference type="InterPro" id="IPR021109">
    <property type="entry name" value="Peptidase_aspartic_dom_sf"/>
</dbReference>
<reference evidence="3" key="1">
    <citation type="journal article" date="2014" name="Nat. Commun.">
        <title>The rainbow trout genome provides novel insights into evolution after whole-genome duplication in vertebrates.</title>
        <authorList>
            <person name="Berthelot C."/>
            <person name="Brunet F."/>
            <person name="Chalopin D."/>
            <person name="Juanchich A."/>
            <person name="Bernard M."/>
            <person name="Noel B."/>
            <person name="Bento P."/>
            <person name="Da Silva C."/>
            <person name="Labadie K."/>
            <person name="Alberti A."/>
            <person name="Aury J.M."/>
            <person name="Louis A."/>
            <person name="Dehais P."/>
            <person name="Bardou P."/>
            <person name="Montfort J."/>
            <person name="Klopp C."/>
            <person name="Cabau C."/>
            <person name="Gaspin C."/>
            <person name="Thorgaard G.H."/>
            <person name="Boussaha M."/>
            <person name="Quillet E."/>
            <person name="Guyomard R."/>
            <person name="Galiana D."/>
            <person name="Bobe J."/>
            <person name="Volff J.N."/>
            <person name="Genet C."/>
            <person name="Wincker P."/>
            <person name="Jaillon O."/>
            <person name="Roest Crollius H."/>
            <person name="Guiguen Y."/>
        </authorList>
    </citation>
    <scope>NUCLEOTIDE SEQUENCE [LARGE SCALE GENOMIC DNA]</scope>
</reference>
<dbReference type="Gene3D" id="2.40.70.10">
    <property type="entry name" value="Acid Proteases"/>
    <property type="match status" value="1"/>
</dbReference>
<dbReference type="PROSITE" id="PS50175">
    <property type="entry name" value="ASP_PROT_RETROV"/>
    <property type="match status" value="1"/>
</dbReference>
<dbReference type="AlphaFoldDB" id="A0A060WJK7"/>
<dbReference type="GO" id="GO:0006508">
    <property type="term" value="P:proteolysis"/>
    <property type="evidence" value="ECO:0007669"/>
    <property type="project" value="InterPro"/>
</dbReference>
<feature type="domain" description="Peptidase A2" evidence="2">
    <location>
        <begin position="165"/>
        <end position="242"/>
    </location>
</feature>
<proteinExistence type="predicted"/>
<dbReference type="Pfam" id="PF00077">
    <property type="entry name" value="RVP"/>
    <property type="match status" value="1"/>
</dbReference>
<dbReference type="EMBL" id="FR904582">
    <property type="protein sequence ID" value="CDQ67332.1"/>
    <property type="molecule type" value="Genomic_DNA"/>
</dbReference>